<dbReference type="EMBL" id="BSUO01000001">
    <property type="protein sequence ID" value="GMA39066.1"/>
    <property type="molecule type" value="Genomic_DNA"/>
</dbReference>
<keyword evidence="2 4" id="KW-0808">Transferase</keyword>
<evidence type="ECO:0000313" key="5">
    <source>
        <dbReference type="Proteomes" id="UP001157126"/>
    </source>
</evidence>
<proteinExistence type="inferred from homology"/>
<dbReference type="InterPro" id="IPR050559">
    <property type="entry name" value="P-Pant_transferase_sf"/>
</dbReference>
<sequence length="254" mass="28002">MSHGDGTDDVHVYWTRPSYEPGLESLLDEVERTTLSRLHLDRDRDRYISAHVLLRRVLARHTGIPEQEQRFHRRCVLCGGPHGKPRLLTPGVDPADLVAVNALDTPQVNLSYVGSRILLALREAGPVGVDVEHWDKTDFAGFGAVALTQAEARELLEFDVVDRSPARATWWARKEAVLKATGHGLRVDALNLRVSAPDVPPVLLDWTDPEIARPQVTLADVPVPGRYEAAVAAAGHVRLRVHVHEVADVAPSPL</sequence>
<dbReference type="SUPFAM" id="SSF56214">
    <property type="entry name" value="4'-phosphopantetheinyl transferase"/>
    <property type="match status" value="2"/>
</dbReference>
<evidence type="ECO:0000256" key="1">
    <source>
        <dbReference type="ARBA" id="ARBA00010990"/>
    </source>
</evidence>
<dbReference type="RefSeq" id="WP_284303057.1">
    <property type="nucleotide sequence ID" value="NZ_BSUO01000001.1"/>
</dbReference>
<dbReference type="Gene3D" id="3.90.470.20">
    <property type="entry name" value="4'-phosphopantetheinyl transferase domain"/>
    <property type="match status" value="2"/>
</dbReference>
<reference evidence="5" key="1">
    <citation type="journal article" date="2019" name="Int. J. Syst. Evol. Microbiol.">
        <title>The Global Catalogue of Microorganisms (GCM) 10K type strain sequencing project: providing services to taxonomists for standard genome sequencing and annotation.</title>
        <authorList>
            <consortium name="The Broad Institute Genomics Platform"/>
            <consortium name="The Broad Institute Genome Sequencing Center for Infectious Disease"/>
            <person name="Wu L."/>
            <person name="Ma J."/>
        </authorList>
    </citation>
    <scope>NUCLEOTIDE SEQUENCE [LARGE SCALE GENOMIC DNA]</scope>
    <source>
        <strain evidence="5">NBRC 113072</strain>
    </source>
</reference>
<dbReference type="GO" id="GO:0016740">
    <property type="term" value="F:transferase activity"/>
    <property type="evidence" value="ECO:0007669"/>
    <property type="project" value="UniProtKB-KW"/>
</dbReference>
<dbReference type="PANTHER" id="PTHR12215">
    <property type="entry name" value="PHOSPHOPANTETHEINE TRANSFERASE"/>
    <property type="match status" value="1"/>
</dbReference>
<protein>
    <submittedName>
        <fullName evidence="4">4'-phosphopantetheinyl transferase</fullName>
    </submittedName>
</protein>
<evidence type="ECO:0000256" key="2">
    <source>
        <dbReference type="ARBA" id="ARBA00022679"/>
    </source>
</evidence>
<dbReference type="Proteomes" id="UP001157126">
    <property type="component" value="Unassembled WGS sequence"/>
</dbReference>
<accession>A0ABQ6INQ3</accession>
<organism evidence="4 5">
    <name type="scientific">Mobilicoccus caccae</name>
    <dbReference type="NCBI Taxonomy" id="1859295"/>
    <lineage>
        <taxon>Bacteria</taxon>
        <taxon>Bacillati</taxon>
        <taxon>Actinomycetota</taxon>
        <taxon>Actinomycetes</taxon>
        <taxon>Micrococcales</taxon>
        <taxon>Dermatophilaceae</taxon>
        <taxon>Mobilicoccus</taxon>
    </lineage>
</organism>
<comment type="caution">
    <text evidence="4">The sequence shown here is derived from an EMBL/GenBank/DDBJ whole genome shotgun (WGS) entry which is preliminary data.</text>
</comment>
<dbReference type="PANTHER" id="PTHR12215:SF10">
    <property type="entry name" value="L-AMINOADIPATE-SEMIALDEHYDE DEHYDROGENASE-PHOSPHOPANTETHEINYL TRANSFERASE"/>
    <property type="match status" value="1"/>
</dbReference>
<dbReference type="InterPro" id="IPR037143">
    <property type="entry name" value="4-PPantetheinyl_Trfase_dom_sf"/>
</dbReference>
<gene>
    <name evidence="4" type="ORF">GCM10025883_11110</name>
</gene>
<name>A0ABQ6INQ3_9MICO</name>
<comment type="similarity">
    <text evidence="1">Belongs to the P-Pant transferase superfamily. Gsp/Sfp/HetI/AcpT family.</text>
</comment>
<evidence type="ECO:0000259" key="3">
    <source>
        <dbReference type="Pfam" id="PF01648"/>
    </source>
</evidence>
<dbReference type="Pfam" id="PF01648">
    <property type="entry name" value="ACPS"/>
    <property type="match status" value="1"/>
</dbReference>
<dbReference type="InterPro" id="IPR008278">
    <property type="entry name" value="4-PPantetheinyl_Trfase_dom"/>
</dbReference>
<keyword evidence="5" id="KW-1185">Reference proteome</keyword>
<feature type="domain" description="4'-phosphopantetheinyl transferase" evidence="3">
    <location>
        <begin position="126"/>
        <end position="212"/>
    </location>
</feature>
<evidence type="ECO:0000313" key="4">
    <source>
        <dbReference type="EMBL" id="GMA39066.1"/>
    </source>
</evidence>